<dbReference type="SUPFAM" id="SSF53448">
    <property type="entry name" value="Nucleotide-diphospho-sugar transferases"/>
    <property type="match status" value="1"/>
</dbReference>
<gene>
    <name evidence="3" type="ORF">NG99_05940</name>
</gene>
<accession>A0A0A4ABF9</accession>
<dbReference type="PANTHER" id="PTHR43777">
    <property type="entry name" value="MOLYBDENUM COFACTOR CYTIDYLYLTRANSFERASE"/>
    <property type="match status" value="1"/>
</dbReference>
<dbReference type="Pfam" id="PF12804">
    <property type="entry name" value="NTP_transf_3"/>
    <property type="match status" value="1"/>
</dbReference>
<keyword evidence="4" id="KW-1185">Reference proteome</keyword>
<dbReference type="Proteomes" id="UP000030351">
    <property type="component" value="Unassembled WGS sequence"/>
</dbReference>
<comment type="caution">
    <text evidence="3">The sequence shown here is derived from an EMBL/GenBank/DDBJ whole genome shotgun (WGS) entry which is preliminary data.</text>
</comment>
<feature type="domain" description="MobA-like NTP transferase" evidence="2">
    <location>
        <begin position="7"/>
        <end position="164"/>
    </location>
</feature>
<dbReference type="Gene3D" id="3.90.550.10">
    <property type="entry name" value="Spore Coat Polysaccharide Biosynthesis Protein SpsA, Chain A"/>
    <property type="match status" value="1"/>
</dbReference>
<reference evidence="3 4" key="1">
    <citation type="submission" date="2014-10" db="EMBL/GenBank/DDBJ databases">
        <title>Genome sequence of Erwinia typographi M043b.</title>
        <authorList>
            <person name="Chan K.-G."/>
            <person name="Tan W.-S."/>
        </authorList>
    </citation>
    <scope>NUCLEOTIDE SEQUENCE [LARGE SCALE GENOMIC DNA]</scope>
    <source>
        <strain evidence="3 4">M043b</strain>
    </source>
</reference>
<dbReference type="InterPro" id="IPR025877">
    <property type="entry name" value="MobA-like_NTP_Trfase"/>
</dbReference>
<dbReference type="STRING" id="371042.NG99_05940"/>
<evidence type="ECO:0000256" key="1">
    <source>
        <dbReference type="ARBA" id="ARBA00022842"/>
    </source>
</evidence>
<dbReference type="GO" id="GO:0016779">
    <property type="term" value="F:nucleotidyltransferase activity"/>
    <property type="evidence" value="ECO:0007669"/>
    <property type="project" value="UniProtKB-ARBA"/>
</dbReference>
<dbReference type="eggNOG" id="COG2068">
    <property type="taxonomic scope" value="Bacteria"/>
</dbReference>
<evidence type="ECO:0000313" key="4">
    <source>
        <dbReference type="Proteomes" id="UP000030351"/>
    </source>
</evidence>
<dbReference type="PANTHER" id="PTHR43777:SF1">
    <property type="entry name" value="MOLYBDENUM COFACTOR CYTIDYLYLTRANSFERASE"/>
    <property type="match status" value="1"/>
</dbReference>
<protein>
    <recommendedName>
        <fullName evidence="2">MobA-like NTP transferase domain-containing protein</fullName>
    </recommendedName>
</protein>
<organism evidence="3 4">
    <name type="scientific">Erwinia typographi</name>
    <dbReference type="NCBI Taxonomy" id="371042"/>
    <lineage>
        <taxon>Bacteria</taxon>
        <taxon>Pseudomonadati</taxon>
        <taxon>Pseudomonadota</taxon>
        <taxon>Gammaproteobacteria</taxon>
        <taxon>Enterobacterales</taxon>
        <taxon>Erwiniaceae</taxon>
        <taxon>Erwinia</taxon>
    </lineage>
</organism>
<evidence type="ECO:0000313" key="3">
    <source>
        <dbReference type="EMBL" id="KGT95163.1"/>
    </source>
</evidence>
<dbReference type="RefSeq" id="WP_034889343.1">
    <property type="nucleotide sequence ID" value="NZ_JRUQ01000019.1"/>
</dbReference>
<sequence>MKTPGIIILAAGLGTRYKQAGGRGNKLLALQQNQQSLLALTLQQAQTSGLPLLLVTRPEYDTILDLADRRHIPAIAVASNGSGESIAAAVQHTRNWSGWLIQPGDMAWVTTQDHQRVARALADGAQQVRLCWQEQPGHPVGFAASYGEALSRLTGDNGARALLDPMILQKISAHAGVIVDADLPETTNRS</sequence>
<name>A0A0A4ABF9_9GAMM</name>
<evidence type="ECO:0000259" key="2">
    <source>
        <dbReference type="Pfam" id="PF12804"/>
    </source>
</evidence>
<dbReference type="EMBL" id="JRUQ01000019">
    <property type="protein sequence ID" value="KGT95163.1"/>
    <property type="molecule type" value="Genomic_DNA"/>
</dbReference>
<proteinExistence type="predicted"/>
<dbReference type="AlphaFoldDB" id="A0A0A4ABF9"/>
<keyword evidence="1" id="KW-0460">Magnesium</keyword>
<dbReference type="InterPro" id="IPR029044">
    <property type="entry name" value="Nucleotide-diphossugar_trans"/>
</dbReference>